<evidence type="ECO:0000256" key="6">
    <source>
        <dbReference type="ARBA" id="ARBA00023053"/>
    </source>
</evidence>
<dbReference type="HAMAP" id="MF_00454">
    <property type="entry name" value="FluC"/>
    <property type="match status" value="1"/>
</dbReference>
<feature type="transmembrane region" description="Helical" evidence="12">
    <location>
        <begin position="99"/>
        <end position="119"/>
    </location>
</feature>
<comment type="similarity">
    <text evidence="10 12">Belongs to the fluoride channel Fluc/FEX (TC 1.A.43) family.</text>
</comment>
<evidence type="ECO:0000256" key="1">
    <source>
        <dbReference type="ARBA" id="ARBA00004651"/>
    </source>
</evidence>
<evidence type="ECO:0000256" key="8">
    <source>
        <dbReference type="ARBA" id="ARBA00023136"/>
    </source>
</evidence>
<keyword evidence="12" id="KW-0479">Metal-binding</keyword>
<keyword evidence="2 12" id="KW-1003">Cell membrane</keyword>
<sequence length="124" mass="13086">MQAFAIAAGGAVGALMRYWVSTAIYAWLGRGFPWGTLAVNLLGSFAMGLLYILLLERLTSGPEVRAFLLIGVLGAFTTFSTFSIETLNLLEDAEFGKALLNAAGSVIICVAAAWLGVVLGRQLS</sequence>
<evidence type="ECO:0000256" key="4">
    <source>
        <dbReference type="ARBA" id="ARBA00022692"/>
    </source>
</evidence>
<comment type="subcellular location">
    <subcellularLocation>
        <location evidence="1 12">Cell membrane</location>
        <topology evidence="1 12">Multi-pass membrane protein</topology>
    </subcellularLocation>
</comment>
<dbReference type="GO" id="GO:0140114">
    <property type="term" value="P:cellular detoxification of fluoride"/>
    <property type="evidence" value="ECO:0007669"/>
    <property type="project" value="UniProtKB-UniRule"/>
</dbReference>
<comment type="activity regulation">
    <text evidence="12">Na(+) is not transported, but it plays an essential structural role and its presence is essential for fluoride channel function.</text>
</comment>
<evidence type="ECO:0000256" key="7">
    <source>
        <dbReference type="ARBA" id="ARBA00023065"/>
    </source>
</evidence>
<comment type="function">
    <text evidence="12">Fluoride-specific ion channel. Important for reducing fluoride concentration in the cell, thus reducing its toxicity.</text>
</comment>
<feature type="transmembrane region" description="Helical" evidence="12">
    <location>
        <begin position="66"/>
        <end position="87"/>
    </location>
</feature>
<dbReference type="Pfam" id="PF02537">
    <property type="entry name" value="CRCB"/>
    <property type="match status" value="1"/>
</dbReference>
<name>A0A831NZ87_9GAMM</name>
<keyword evidence="9 12" id="KW-0407">Ion channel</keyword>
<dbReference type="GO" id="GO:0062054">
    <property type="term" value="F:fluoride channel activity"/>
    <property type="evidence" value="ECO:0007669"/>
    <property type="project" value="UniProtKB-UniRule"/>
</dbReference>
<organism evidence="13">
    <name type="scientific">Thiolapillus brandeum</name>
    <dbReference type="NCBI Taxonomy" id="1076588"/>
    <lineage>
        <taxon>Bacteria</taxon>
        <taxon>Pseudomonadati</taxon>
        <taxon>Pseudomonadota</taxon>
        <taxon>Gammaproteobacteria</taxon>
        <taxon>Chromatiales</taxon>
        <taxon>Sedimenticolaceae</taxon>
        <taxon>Thiolapillus</taxon>
    </lineage>
</organism>
<evidence type="ECO:0000256" key="12">
    <source>
        <dbReference type="HAMAP-Rule" id="MF_00454"/>
    </source>
</evidence>
<keyword evidence="12" id="KW-0813">Transport</keyword>
<keyword evidence="6 12" id="KW-0915">Sodium</keyword>
<dbReference type="PANTHER" id="PTHR28259:SF1">
    <property type="entry name" value="FLUORIDE EXPORT PROTEIN 1-RELATED"/>
    <property type="match status" value="1"/>
</dbReference>
<feature type="binding site" evidence="12">
    <location>
        <position position="74"/>
    </location>
    <ligand>
        <name>Na(+)</name>
        <dbReference type="ChEBI" id="CHEBI:29101"/>
        <note>structural</note>
    </ligand>
</feature>
<dbReference type="GO" id="GO:0005886">
    <property type="term" value="C:plasma membrane"/>
    <property type="evidence" value="ECO:0007669"/>
    <property type="project" value="UniProtKB-SubCell"/>
</dbReference>
<comment type="caution">
    <text evidence="13">The sequence shown here is derived from an EMBL/GenBank/DDBJ whole genome shotgun (WGS) entry which is preliminary data.</text>
</comment>
<evidence type="ECO:0000256" key="3">
    <source>
        <dbReference type="ARBA" id="ARBA00022519"/>
    </source>
</evidence>
<reference evidence="13" key="1">
    <citation type="journal article" date="2020" name="mSystems">
        <title>Genome- and Community-Level Interaction Insights into Carbon Utilization and Element Cycling Functions of Hydrothermarchaeota in Hydrothermal Sediment.</title>
        <authorList>
            <person name="Zhou Z."/>
            <person name="Liu Y."/>
            <person name="Xu W."/>
            <person name="Pan J."/>
            <person name="Luo Z.H."/>
            <person name="Li M."/>
        </authorList>
    </citation>
    <scope>NUCLEOTIDE SEQUENCE [LARGE SCALE GENOMIC DNA]</scope>
    <source>
        <strain evidence="13">HyVt-26</strain>
    </source>
</reference>
<dbReference type="PANTHER" id="PTHR28259">
    <property type="entry name" value="FLUORIDE EXPORT PROTEIN 1-RELATED"/>
    <property type="match status" value="1"/>
</dbReference>
<evidence type="ECO:0000256" key="9">
    <source>
        <dbReference type="ARBA" id="ARBA00023303"/>
    </source>
</evidence>
<evidence type="ECO:0000256" key="5">
    <source>
        <dbReference type="ARBA" id="ARBA00022989"/>
    </source>
</evidence>
<dbReference type="NCBIfam" id="TIGR00494">
    <property type="entry name" value="crcB"/>
    <property type="match status" value="1"/>
</dbReference>
<protein>
    <recommendedName>
        <fullName evidence="12">Fluoride-specific ion channel FluC</fullName>
    </recommendedName>
</protein>
<feature type="binding site" evidence="12">
    <location>
        <position position="77"/>
    </location>
    <ligand>
        <name>Na(+)</name>
        <dbReference type="ChEBI" id="CHEBI:29101"/>
        <note>structural</note>
    </ligand>
</feature>
<evidence type="ECO:0000256" key="10">
    <source>
        <dbReference type="ARBA" id="ARBA00035120"/>
    </source>
</evidence>
<dbReference type="EMBL" id="DRCV01000204">
    <property type="protein sequence ID" value="HDK38289.1"/>
    <property type="molecule type" value="Genomic_DNA"/>
</dbReference>
<evidence type="ECO:0000256" key="11">
    <source>
        <dbReference type="ARBA" id="ARBA00035585"/>
    </source>
</evidence>
<gene>
    <name evidence="12 13" type="primary">crcB</name>
    <name evidence="12" type="synonym">fluC</name>
    <name evidence="13" type="ORF">ENG92_04660</name>
</gene>
<keyword evidence="8 12" id="KW-0472">Membrane</keyword>
<dbReference type="Proteomes" id="UP000885822">
    <property type="component" value="Unassembled WGS sequence"/>
</dbReference>
<dbReference type="InterPro" id="IPR003691">
    <property type="entry name" value="FluC"/>
</dbReference>
<keyword evidence="3" id="KW-0997">Cell inner membrane</keyword>
<feature type="transmembrane region" description="Helical" evidence="12">
    <location>
        <begin position="32"/>
        <end position="54"/>
    </location>
</feature>
<keyword evidence="5 12" id="KW-1133">Transmembrane helix</keyword>
<comment type="catalytic activity">
    <reaction evidence="11">
        <text>fluoride(in) = fluoride(out)</text>
        <dbReference type="Rhea" id="RHEA:76159"/>
        <dbReference type="ChEBI" id="CHEBI:17051"/>
    </reaction>
    <physiologicalReaction direction="left-to-right" evidence="11">
        <dbReference type="Rhea" id="RHEA:76160"/>
    </physiologicalReaction>
</comment>
<keyword evidence="4 12" id="KW-0812">Transmembrane</keyword>
<accession>A0A831NZ87</accession>
<dbReference type="AlphaFoldDB" id="A0A831NZ87"/>
<dbReference type="GO" id="GO:0046872">
    <property type="term" value="F:metal ion binding"/>
    <property type="evidence" value="ECO:0007669"/>
    <property type="project" value="UniProtKB-KW"/>
</dbReference>
<proteinExistence type="inferred from homology"/>
<keyword evidence="7 12" id="KW-0406">Ion transport</keyword>
<evidence type="ECO:0000313" key="13">
    <source>
        <dbReference type="EMBL" id="HDK38289.1"/>
    </source>
</evidence>
<evidence type="ECO:0000256" key="2">
    <source>
        <dbReference type="ARBA" id="ARBA00022475"/>
    </source>
</evidence>